<feature type="region of interest" description="Disordered" evidence="2">
    <location>
        <begin position="240"/>
        <end position="259"/>
    </location>
</feature>
<reference evidence="5 6" key="1">
    <citation type="submission" date="2018-01" db="EMBL/GenBank/DDBJ databases">
        <title>The draft genome sequence of Halioglobus lutimaris HF004.</title>
        <authorList>
            <person name="Du Z.-J."/>
            <person name="Shi M.-J."/>
        </authorList>
    </citation>
    <scope>NUCLEOTIDE SEQUENCE [LARGE SCALE GENOMIC DNA]</scope>
    <source>
        <strain evidence="5 6">HF004</strain>
    </source>
</reference>
<evidence type="ECO:0000259" key="3">
    <source>
        <dbReference type="Pfam" id="PF12834"/>
    </source>
</evidence>
<dbReference type="GO" id="GO:0003677">
    <property type="term" value="F:DNA binding"/>
    <property type="evidence" value="ECO:0007669"/>
    <property type="project" value="InterPro"/>
</dbReference>
<evidence type="ECO:0000313" key="5">
    <source>
        <dbReference type="EMBL" id="PLW67407.1"/>
    </source>
</evidence>
<sequence length="288" mass="33203">MRDLNYQLKLLCKHSHEGSFETRVGRERQLSAIANQLHDLGFRQLKTTSLKQKHVQTLVDHWLKQDLSPGTIKNRMSCLRWWAEKVSKRAVVASSNDYYGIPDRQFVAEQSKAKDLAEEQLALVKDEHVRMSLRLQQAFGLRREEALKIQPRWADRRDHLQLKASWTKGGRERTVPIRTSDQRALLEEAKQLAGLGSLIPGGRQYIEQLRIYERHTANAGLSKMHGLRHAYAQQRYRELTGWPSPHAGGPSKAKLSDAQKRRDHEARLTISKELGHVREQITAVYLGR</sequence>
<dbReference type="Pfam" id="PF12834">
    <property type="entry name" value="Phage_int_SAM_2"/>
    <property type="match status" value="1"/>
</dbReference>
<organism evidence="5 6">
    <name type="scientific">Pseudohalioglobus lutimaris</name>
    <dbReference type="NCBI Taxonomy" id="1737061"/>
    <lineage>
        <taxon>Bacteria</taxon>
        <taxon>Pseudomonadati</taxon>
        <taxon>Pseudomonadota</taxon>
        <taxon>Gammaproteobacteria</taxon>
        <taxon>Cellvibrionales</taxon>
        <taxon>Halieaceae</taxon>
        <taxon>Pseudohalioglobus</taxon>
    </lineage>
</organism>
<feature type="domain" description="Integrase catalytic" evidence="4">
    <location>
        <begin position="121"/>
        <end position="234"/>
    </location>
</feature>
<dbReference type="GO" id="GO:0015074">
    <property type="term" value="P:DNA integration"/>
    <property type="evidence" value="ECO:0007669"/>
    <property type="project" value="InterPro"/>
</dbReference>
<comment type="caution">
    <text evidence="5">The sequence shown here is derived from an EMBL/GenBank/DDBJ whole genome shotgun (WGS) entry which is preliminary data.</text>
</comment>
<evidence type="ECO:0000256" key="1">
    <source>
        <dbReference type="ARBA" id="ARBA00023172"/>
    </source>
</evidence>
<dbReference type="AlphaFoldDB" id="A0A2N5WYU1"/>
<dbReference type="GO" id="GO:0006310">
    <property type="term" value="P:DNA recombination"/>
    <property type="evidence" value="ECO:0007669"/>
    <property type="project" value="UniProtKB-KW"/>
</dbReference>
<proteinExistence type="predicted"/>
<name>A0A2N5WYU1_9GAMM</name>
<dbReference type="InterPro" id="IPR024457">
    <property type="entry name" value="Putative_integrase_N"/>
</dbReference>
<evidence type="ECO:0000259" key="4">
    <source>
        <dbReference type="Pfam" id="PF12835"/>
    </source>
</evidence>
<keyword evidence="6" id="KW-1185">Reference proteome</keyword>
<dbReference type="Gene3D" id="1.10.443.10">
    <property type="entry name" value="Intergrase catalytic core"/>
    <property type="match status" value="1"/>
</dbReference>
<dbReference type="Proteomes" id="UP000235005">
    <property type="component" value="Unassembled WGS sequence"/>
</dbReference>
<dbReference type="InterPro" id="IPR013762">
    <property type="entry name" value="Integrase-like_cat_sf"/>
</dbReference>
<dbReference type="InterPro" id="IPR011010">
    <property type="entry name" value="DNA_brk_join_enz"/>
</dbReference>
<accession>A0A2N5WYU1</accession>
<evidence type="ECO:0000313" key="6">
    <source>
        <dbReference type="Proteomes" id="UP000235005"/>
    </source>
</evidence>
<protein>
    <submittedName>
        <fullName evidence="5">Integrase</fullName>
    </submittedName>
</protein>
<dbReference type="OrthoDB" id="5394387at2"/>
<dbReference type="RefSeq" id="WP_101518738.1">
    <property type="nucleotide sequence ID" value="NZ_PKUS01000029.1"/>
</dbReference>
<gene>
    <name evidence="5" type="ORF">C0039_16830</name>
</gene>
<evidence type="ECO:0000256" key="2">
    <source>
        <dbReference type="SAM" id="MobiDB-lite"/>
    </source>
</evidence>
<keyword evidence="1" id="KW-0233">DNA recombination</keyword>
<dbReference type="InterPro" id="IPR024456">
    <property type="entry name" value="Integrase_catalytic_putative"/>
</dbReference>
<feature type="domain" description="Putative integrase N-terminal" evidence="3">
    <location>
        <begin position="1"/>
        <end position="83"/>
    </location>
</feature>
<dbReference type="SUPFAM" id="SSF56349">
    <property type="entry name" value="DNA breaking-rejoining enzymes"/>
    <property type="match status" value="1"/>
</dbReference>
<dbReference type="Pfam" id="PF12835">
    <property type="entry name" value="Integrase_1"/>
    <property type="match status" value="1"/>
</dbReference>
<dbReference type="EMBL" id="PKUS01000029">
    <property type="protein sequence ID" value="PLW67407.1"/>
    <property type="molecule type" value="Genomic_DNA"/>
</dbReference>